<dbReference type="Proteomes" id="UP000819052">
    <property type="component" value="Unassembled WGS sequence"/>
</dbReference>
<accession>A0ABX0M427</accession>
<name>A0ABX0M427_9BURK</name>
<evidence type="ECO:0000313" key="2">
    <source>
        <dbReference type="Proteomes" id="UP000819052"/>
    </source>
</evidence>
<dbReference type="EMBL" id="VVIW01000010">
    <property type="protein sequence ID" value="NHZ41953.1"/>
    <property type="molecule type" value="Genomic_DNA"/>
</dbReference>
<evidence type="ECO:0000313" key="1">
    <source>
        <dbReference type="EMBL" id="NHZ41953.1"/>
    </source>
</evidence>
<gene>
    <name evidence="1" type="ORF">F1609_17535</name>
</gene>
<sequence>MKNLLQEMLYCEFLLKCETSNCRKFFECDEVATEPLEEWSARAVVLAEDCGWTIGHTGLVKCPECTEMKR</sequence>
<organism evidence="1 2">
    <name type="scientific">Massilia aquatica</name>
    <dbReference type="NCBI Taxonomy" id="2609000"/>
    <lineage>
        <taxon>Bacteria</taxon>
        <taxon>Pseudomonadati</taxon>
        <taxon>Pseudomonadota</taxon>
        <taxon>Betaproteobacteria</taxon>
        <taxon>Burkholderiales</taxon>
        <taxon>Oxalobacteraceae</taxon>
        <taxon>Telluria group</taxon>
        <taxon>Massilia</taxon>
    </lineage>
</organism>
<keyword evidence="2" id="KW-1185">Reference proteome</keyword>
<comment type="caution">
    <text evidence="1">The sequence shown here is derived from an EMBL/GenBank/DDBJ whole genome shotgun (WGS) entry which is preliminary data.</text>
</comment>
<dbReference type="RefSeq" id="WP_167077719.1">
    <property type="nucleotide sequence ID" value="NZ_VVIW01000010.1"/>
</dbReference>
<proteinExistence type="predicted"/>
<reference evidence="1 2" key="1">
    <citation type="submission" date="2019-09" db="EMBL/GenBank/DDBJ databases">
        <title>Taxonomy of Antarctic Massilia spp.: description of Massilia rubra sp. nov., Massilia aquatica sp. nov., Massilia mucilaginosa sp. nov., Massilia frigida sp. nov. isolated from streams, lakes and regoliths.</title>
        <authorList>
            <person name="Holochova P."/>
            <person name="Sedlacek I."/>
            <person name="Kralova S."/>
            <person name="Maslanova I."/>
            <person name="Busse H.-J."/>
            <person name="Stankova E."/>
            <person name="Vrbovska V."/>
            <person name="Kovarovic V."/>
            <person name="Bartak M."/>
            <person name="Svec P."/>
            <person name="Pantucek R."/>
        </authorList>
    </citation>
    <scope>NUCLEOTIDE SEQUENCE [LARGE SCALE GENOMIC DNA]</scope>
    <source>
        <strain evidence="1 2">CCM 8693</strain>
    </source>
</reference>
<protein>
    <submittedName>
        <fullName evidence="1">Uncharacterized protein</fullName>
    </submittedName>
</protein>